<dbReference type="GO" id="GO:0005737">
    <property type="term" value="C:cytoplasm"/>
    <property type="evidence" value="ECO:0007669"/>
    <property type="project" value="TreeGrafter"/>
</dbReference>
<dbReference type="Proteomes" id="UP001152797">
    <property type="component" value="Unassembled WGS sequence"/>
</dbReference>
<dbReference type="Pfam" id="PF00782">
    <property type="entry name" value="DSPc"/>
    <property type="match status" value="1"/>
</dbReference>
<keyword evidence="2" id="KW-0904">Protein phosphatase</keyword>
<keyword evidence="1" id="KW-0378">Hydrolase</keyword>
<dbReference type="Pfam" id="PF04179">
    <property type="entry name" value="Init_tRNA_PT"/>
    <property type="match status" value="1"/>
</dbReference>
<dbReference type="InterPro" id="IPR007306">
    <property type="entry name" value="Rit1"/>
</dbReference>
<dbReference type="PANTHER" id="PTHR31811:SF0">
    <property type="entry name" value="TRNA A64-2'-O-RIBOSYLPHOSPHATE TRANSFERASE"/>
    <property type="match status" value="1"/>
</dbReference>
<evidence type="ECO:0000256" key="3">
    <source>
        <dbReference type="SAM" id="MobiDB-lite"/>
    </source>
</evidence>
<dbReference type="EMBL" id="CAMXCT020001913">
    <property type="protein sequence ID" value="CAL1147528.1"/>
    <property type="molecule type" value="Genomic_DNA"/>
</dbReference>
<dbReference type="InterPro" id="IPR033449">
    <property type="entry name" value="Rit1_N"/>
</dbReference>
<dbReference type="EMBL" id="CAMXCT010001913">
    <property type="protein sequence ID" value="CAI3994153.1"/>
    <property type="molecule type" value="Genomic_DNA"/>
</dbReference>
<feature type="domain" description="Tyrosine-protein phosphatase" evidence="4">
    <location>
        <begin position="496"/>
        <end position="641"/>
    </location>
</feature>
<dbReference type="AlphaFoldDB" id="A0A9P1CNI7"/>
<evidence type="ECO:0000313" key="6">
    <source>
        <dbReference type="EMBL" id="CAI3994153.1"/>
    </source>
</evidence>
<accession>A0A9P1CNI7</accession>
<comment type="caution">
    <text evidence="6">The sequence shown here is derived from an EMBL/GenBank/DDBJ whole genome shotgun (WGS) entry which is preliminary data.</text>
</comment>
<dbReference type="InterPro" id="IPR000340">
    <property type="entry name" value="Dual-sp_phosphatase_cat-dom"/>
</dbReference>
<proteinExistence type="predicted"/>
<evidence type="ECO:0000313" key="8">
    <source>
        <dbReference type="EMBL" id="CAL4781465.1"/>
    </source>
</evidence>
<evidence type="ECO:0000313" key="9">
    <source>
        <dbReference type="Proteomes" id="UP001152797"/>
    </source>
</evidence>
<dbReference type="InterPro" id="IPR029021">
    <property type="entry name" value="Prot-tyrosine_phosphatase-like"/>
</dbReference>
<evidence type="ECO:0000259" key="4">
    <source>
        <dbReference type="PROSITE" id="PS50054"/>
    </source>
</evidence>
<dbReference type="PROSITE" id="PS50056">
    <property type="entry name" value="TYR_PHOSPHATASE_2"/>
    <property type="match status" value="1"/>
</dbReference>
<sequence length="644" mass="72320">MADRLVSAEGYSNRAARTIARRSTANYLLSIQQDVDFATRARAVRPWPFLANLRAGAWYMSPGLLDGTSYFKSMDGHRNAWDFSLIRLNLHVARMAAGAGGVVLVDCTGNRRKRFPDSMSKTVPIWCAVLQAAMEEAVEFDHLLHLPSDVHEERLEILKRMPQWVEMLGQALPGAELKDLAQQLCGKRLRACWVCPSDDLEQMSADLKNLEKDFVLILCVSASKVEMGSTSYVQGAGDDEEAWAQQLSLTPELFWKHVDELMAVAHSKPEEDQPQVDDLIRSLAVQSKVVAAPRAGEGVCSQIAATGLCVGDFQAAQPPMVWKDRGIDAVLNCGGEEHPEMKGDKRYLFLPAADERKHDPTKHWWQDVLLPRALRFLARHLQEGRRVLIHCTRGDNRSPAVAAAALAAFYGPKGLEPFSVQTGCRLEKSDLRRCLVTVQCYHPHCMVPRRIMQFLNLFFVTEGAGWSHWRPDEEDRALPDGPPKNGAPVPDRGVQQAEEVQPGMWISGRHVANSLPLLRQLKITHILNATKEPNLFEEEFTYHQMPIEDSRCENLLDALEPALAFIHETRKNFSPGDGAILIHCREGVSRSVAVVVAYLMRFQHFSLDSALELLRERRTSTCRPNASFMRQLRHFEAAEKATKT</sequence>
<dbReference type="SUPFAM" id="SSF52799">
    <property type="entry name" value="(Phosphotyrosine protein) phosphatases II"/>
    <property type="match status" value="2"/>
</dbReference>
<evidence type="ECO:0000259" key="5">
    <source>
        <dbReference type="PROSITE" id="PS50056"/>
    </source>
</evidence>
<dbReference type="OrthoDB" id="10252009at2759"/>
<dbReference type="PANTHER" id="PTHR31811">
    <property type="entry name" value="TRNA A64-2'-O-RIBOSYLPHOSPHATE TRANSFERASE"/>
    <property type="match status" value="1"/>
</dbReference>
<keyword evidence="9" id="KW-1185">Reference proteome</keyword>
<dbReference type="Pfam" id="PF17184">
    <property type="entry name" value="Rit1_C"/>
    <property type="match status" value="1"/>
</dbReference>
<feature type="region of interest" description="Disordered" evidence="3">
    <location>
        <begin position="471"/>
        <end position="491"/>
    </location>
</feature>
<evidence type="ECO:0000313" key="7">
    <source>
        <dbReference type="EMBL" id="CAL1147528.1"/>
    </source>
</evidence>
<dbReference type="GO" id="GO:0019988">
    <property type="term" value="P:charged-tRNA amino acid modification"/>
    <property type="evidence" value="ECO:0007669"/>
    <property type="project" value="InterPro"/>
</dbReference>
<dbReference type="CDD" id="cd14498">
    <property type="entry name" value="DSP"/>
    <property type="match status" value="2"/>
</dbReference>
<name>A0A9P1CNI7_9DINO</name>
<gene>
    <name evidence="6" type="ORF">C1SCF055_LOCUS20823</name>
</gene>
<dbReference type="InterPro" id="IPR020422">
    <property type="entry name" value="TYR_PHOSPHATASE_DUAL_dom"/>
</dbReference>
<dbReference type="PROSITE" id="PS00383">
    <property type="entry name" value="TYR_PHOSPHATASE_1"/>
    <property type="match status" value="1"/>
</dbReference>
<reference evidence="7" key="2">
    <citation type="submission" date="2024-04" db="EMBL/GenBank/DDBJ databases">
        <authorList>
            <person name="Chen Y."/>
            <person name="Shah S."/>
            <person name="Dougan E. K."/>
            <person name="Thang M."/>
            <person name="Chan C."/>
        </authorList>
    </citation>
    <scope>NUCLEOTIDE SEQUENCE [LARGE SCALE GENOMIC DNA]</scope>
</reference>
<reference evidence="6" key="1">
    <citation type="submission" date="2022-10" db="EMBL/GenBank/DDBJ databases">
        <authorList>
            <person name="Chen Y."/>
            <person name="Dougan E. K."/>
            <person name="Chan C."/>
            <person name="Rhodes N."/>
            <person name="Thang M."/>
        </authorList>
    </citation>
    <scope>NUCLEOTIDE SEQUENCE</scope>
</reference>
<dbReference type="InterPro" id="IPR000387">
    <property type="entry name" value="Tyr_Pase_dom"/>
</dbReference>
<dbReference type="Gene3D" id="3.90.190.10">
    <property type="entry name" value="Protein tyrosine phosphatase superfamily"/>
    <property type="match status" value="2"/>
</dbReference>
<dbReference type="SMART" id="SM00195">
    <property type="entry name" value="DSPc"/>
    <property type="match status" value="2"/>
</dbReference>
<evidence type="ECO:0000256" key="2">
    <source>
        <dbReference type="ARBA" id="ARBA00022912"/>
    </source>
</evidence>
<dbReference type="EMBL" id="CAMXCT030001913">
    <property type="protein sequence ID" value="CAL4781465.1"/>
    <property type="molecule type" value="Genomic_DNA"/>
</dbReference>
<evidence type="ECO:0000256" key="1">
    <source>
        <dbReference type="ARBA" id="ARBA00022801"/>
    </source>
</evidence>
<dbReference type="GO" id="GO:0043399">
    <property type="term" value="F:tRNA adenosine(64)-2'-O-ribosylphosphate transferase activity"/>
    <property type="evidence" value="ECO:0007669"/>
    <property type="project" value="InterPro"/>
</dbReference>
<dbReference type="InterPro" id="IPR033421">
    <property type="entry name" value="Rit1_DUSP-like"/>
</dbReference>
<organism evidence="6">
    <name type="scientific">Cladocopium goreaui</name>
    <dbReference type="NCBI Taxonomy" id="2562237"/>
    <lineage>
        <taxon>Eukaryota</taxon>
        <taxon>Sar</taxon>
        <taxon>Alveolata</taxon>
        <taxon>Dinophyceae</taxon>
        <taxon>Suessiales</taxon>
        <taxon>Symbiodiniaceae</taxon>
        <taxon>Cladocopium</taxon>
    </lineage>
</organism>
<keyword evidence="8" id="KW-0808">Transferase</keyword>
<dbReference type="GO" id="GO:0004721">
    <property type="term" value="F:phosphoprotein phosphatase activity"/>
    <property type="evidence" value="ECO:0007669"/>
    <property type="project" value="UniProtKB-KW"/>
</dbReference>
<feature type="domain" description="Tyrosine specific protein phosphatases" evidence="5">
    <location>
        <begin position="560"/>
        <end position="629"/>
    </location>
</feature>
<dbReference type="PROSITE" id="PS50054">
    <property type="entry name" value="TYR_PHOSPHATASE_DUAL"/>
    <property type="match status" value="1"/>
</dbReference>
<protein>
    <submittedName>
        <fullName evidence="8">tRNA A64-2'-O-ribosylphosphate transferase (Initiator tRNA phosphoribosyl-transferase)</fullName>
    </submittedName>
</protein>
<dbReference type="InterPro" id="IPR016130">
    <property type="entry name" value="Tyr_Pase_AS"/>
</dbReference>